<evidence type="ECO:0000256" key="15">
    <source>
        <dbReference type="ARBA" id="ARBA00045937"/>
    </source>
</evidence>
<comment type="catalytic activity">
    <reaction evidence="1">
        <text>a nucleoside 2',3'-cyclic phosphate + H2O = a nucleoside 2'-phosphate + H(+)</text>
        <dbReference type="Rhea" id="RHEA:14489"/>
        <dbReference type="ChEBI" id="CHEBI:15377"/>
        <dbReference type="ChEBI" id="CHEBI:15378"/>
        <dbReference type="ChEBI" id="CHEBI:66954"/>
        <dbReference type="ChEBI" id="CHEBI:78552"/>
        <dbReference type="EC" id="3.1.4.37"/>
    </reaction>
</comment>
<keyword evidence="10" id="KW-0378">Hydrolase</keyword>
<dbReference type="EMBL" id="RQTK01000201">
    <property type="protein sequence ID" value="RUS84586.1"/>
    <property type="molecule type" value="Genomic_DNA"/>
</dbReference>
<evidence type="ECO:0000313" key="18">
    <source>
        <dbReference type="EMBL" id="RUS84586.1"/>
    </source>
</evidence>
<dbReference type="InterPro" id="IPR047325">
    <property type="entry name" value="CNPase_cat"/>
</dbReference>
<evidence type="ECO:0000256" key="4">
    <source>
        <dbReference type="ARBA" id="ARBA00008662"/>
    </source>
</evidence>
<dbReference type="SUPFAM" id="SSF52540">
    <property type="entry name" value="P-loop containing nucleoside triphosphate hydrolases"/>
    <property type="match status" value="1"/>
</dbReference>
<feature type="compositionally biased region" description="Polar residues" evidence="16">
    <location>
        <begin position="442"/>
        <end position="454"/>
    </location>
</feature>
<gene>
    <name evidence="18" type="ORF">EGW08_007681</name>
</gene>
<dbReference type="InterPro" id="IPR027417">
    <property type="entry name" value="P-loop_NTPase"/>
</dbReference>
<evidence type="ECO:0000256" key="7">
    <source>
        <dbReference type="ARBA" id="ARBA00014478"/>
    </source>
</evidence>
<feature type="compositionally biased region" description="Basic residues" evidence="16">
    <location>
        <begin position="390"/>
        <end position="409"/>
    </location>
</feature>
<dbReference type="GO" id="GO:0009214">
    <property type="term" value="P:cyclic nucleotide catabolic process"/>
    <property type="evidence" value="ECO:0007669"/>
    <property type="project" value="InterPro"/>
</dbReference>
<dbReference type="AlphaFoldDB" id="A0A433TSV9"/>
<name>A0A433TSV9_ELYCH</name>
<evidence type="ECO:0000256" key="6">
    <source>
        <dbReference type="ARBA" id="ARBA00012317"/>
    </source>
</evidence>
<keyword evidence="13" id="KW-0449">Lipoprotein</keyword>
<feature type="compositionally biased region" description="Low complexity" evidence="16">
    <location>
        <begin position="364"/>
        <end position="378"/>
    </location>
</feature>
<keyword evidence="19" id="KW-1185">Reference proteome</keyword>
<dbReference type="Pfam" id="PF05881">
    <property type="entry name" value="CNPase"/>
    <property type="match status" value="1"/>
</dbReference>
<dbReference type="PANTHER" id="PTHR10156">
    <property type="entry name" value="2',3'-CYCLIC-NUCLEOTIDE 3'-PHOSPHODIESTERASE"/>
    <property type="match status" value="1"/>
</dbReference>
<evidence type="ECO:0000256" key="2">
    <source>
        <dbReference type="ARBA" id="ARBA00004223"/>
    </source>
</evidence>
<dbReference type="Gene3D" id="3.40.50.300">
    <property type="entry name" value="P-loop containing nucleotide triphosphate hydrolases"/>
    <property type="match status" value="1"/>
</dbReference>
<protein>
    <recommendedName>
        <fullName evidence="7">2',3'-cyclic-nucleotide 3'-phosphodiesterase</fullName>
        <ecNumber evidence="6">3.1.4.37</ecNumber>
    </recommendedName>
</protein>
<evidence type="ECO:0000256" key="8">
    <source>
        <dbReference type="ARBA" id="ARBA00022481"/>
    </source>
</evidence>
<evidence type="ECO:0000256" key="14">
    <source>
        <dbReference type="ARBA" id="ARBA00023289"/>
    </source>
</evidence>
<evidence type="ECO:0000256" key="12">
    <source>
        <dbReference type="ARBA" id="ARBA00023136"/>
    </source>
</evidence>
<reference evidence="18 19" key="1">
    <citation type="submission" date="2019-01" db="EMBL/GenBank/DDBJ databases">
        <title>A draft genome assembly of the solar-powered sea slug Elysia chlorotica.</title>
        <authorList>
            <person name="Cai H."/>
            <person name="Li Q."/>
            <person name="Fang X."/>
            <person name="Li J."/>
            <person name="Curtis N.E."/>
            <person name="Altenburger A."/>
            <person name="Shibata T."/>
            <person name="Feng M."/>
            <person name="Maeda T."/>
            <person name="Schwartz J.A."/>
            <person name="Shigenobu S."/>
            <person name="Lundholm N."/>
            <person name="Nishiyama T."/>
            <person name="Yang H."/>
            <person name="Hasebe M."/>
            <person name="Li S."/>
            <person name="Pierce S.K."/>
            <person name="Wang J."/>
        </authorList>
    </citation>
    <scope>NUCLEOTIDE SEQUENCE [LARGE SCALE GENOMIC DNA]</scope>
    <source>
        <strain evidence="18">EC2010</strain>
        <tissue evidence="18">Whole organism of an adult</tissue>
    </source>
</reference>
<keyword evidence="12" id="KW-0472">Membrane</keyword>
<keyword evidence="14" id="KW-0636">Prenylation</keyword>
<dbReference type="OrthoDB" id="3231855at2759"/>
<comment type="function">
    <text evidence="15">Catalyzes the formation of 2'-nucleotide products from 2',3'-cyclic substrates. May participate in RNA metabolism in the myelinating cell, CNP is the third most abundant protein in central nervous system myelin.</text>
</comment>
<evidence type="ECO:0000259" key="17">
    <source>
        <dbReference type="Pfam" id="PF05881"/>
    </source>
</evidence>
<dbReference type="GO" id="GO:0005737">
    <property type="term" value="C:cytoplasm"/>
    <property type="evidence" value="ECO:0007669"/>
    <property type="project" value="TreeGrafter"/>
</dbReference>
<comment type="subcellular location">
    <subcellularLocation>
        <location evidence="2">Melanosome</location>
    </subcellularLocation>
    <subcellularLocation>
        <location evidence="3">Membrane</location>
        <topology evidence="3">Lipid-anchor</topology>
    </subcellularLocation>
</comment>
<dbReference type="InterPro" id="IPR009097">
    <property type="entry name" value="Cyclic_Pdiesterase"/>
</dbReference>
<feature type="compositionally biased region" description="Acidic residues" evidence="16">
    <location>
        <begin position="416"/>
        <end position="425"/>
    </location>
</feature>
<evidence type="ECO:0000256" key="16">
    <source>
        <dbReference type="SAM" id="MobiDB-lite"/>
    </source>
</evidence>
<evidence type="ECO:0000256" key="3">
    <source>
        <dbReference type="ARBA" id="ARBA00004635"/>
    </source>
</evidence>
<accession>A0A433TSV9</accession>
<evidence type="ECO:0000256" key="1">
    <source>
        <dbReference type="ARBA" id="ARBA00000610"/>
    </source>
</evidence>
<evidence type="ECO:0000256" key="13">
    <source>
        <dbReference type="ARBA" id="ARBA00023288"/>
    </source>
</evidence>
<feature type="compositionally biased region" description="Low complexity" evidence="16">
    <location>
        <begin position="455"/>
        <end position="467"/>
    </location>
</feature>
<evidence type="ECO:0000313" key="19">
    <source>
        <dbReference type="Proteomes" id="UP000271974"/>
    </source>
</evidence>
<dbReference type="GO" id="GO:0016020">
    <property type="term" value="C:membrane"/>
    <property type="evidence" value="ECO:0007669"/>
    <property type="project" value="UniProtKB-SubCell"/>
</dbReference>
<keyword evidence="9" id="KW-0597">Phosphoprotein</keyword>
<dbReference type="STRING" id="188477.A0A433TSV9"/>
<feature type="region of interest" description="Disordered" evidence="16">
    <location>
        <begin position="350"/>
        <end position="467"/>
    </location>
</feature>
<dbReference type="Proteomes" id="UP000271974">
    <property type="component" value="Unassembled WGS sequence"/>
</dbReference>
<keyword evidence="11" id="KW-0694">RNA-binding</keyword>
<feature type="compositionally biased region" description="Basic and acidic residues" evidence="16">
    <location>
        <begin position="426"/>
        <end position="441"/>
    </location>
</feature>
<comment type="caution">
    <text evidence="18">The sequence shown here is derived from an EMBL/GenBank/DDBJ whole genome shotgun (WGS) entry which is preliminary data.</text>
</comment>
<dbReference type="EC" id="3.1.4.37" evidence="6"/>
<comment type="similarity">
    <text evidence="4">Belongs to the 2H phosphoesterase superfamily. CNPase family.</text>
</comment>
<dbReference type="Gene3D" id="3.90.1740.10">
    <property type="entry name" value="2',3'-cyclic nucleotide 3'-phosphodiesterase superfamily"/>
    <property type="match status" value="1"/>
</dbReference>
<sequence>MSMGEFSTDSQSVCELVILQPSEELEQKQQTKENLRPKDFSPLLLLPLHVDKKYLDFPFFNDLKTFRYLNSNKSRVLFIMRGIPGSGKSTIVNLIKASFEPSNLVVCSADDFFIKEDGSYTFNERLLSAAHASCQQKAKNACEANTPVVVIDNTNIRGWEMRFYLNLSTTFGYVTVLVQPKTPWSMDPVELAAKNSHSVPLEAIQRKVKSFEDVVPSYYAWFCNEEKSMSLLRLSSQLLRECLRAFPEFGQELLDTLGIRGRSLDDDTIGMLGKFYTRHERCSPLLHCTAKFCARGKVAGSSDYHQRGDVKSSCGRVFSIAVPGLVFTRRTMGARVTLGEETASLFCKPEEKKWGSPGKSAGFSGASNSPISKKSSGFSPGGASGSSQLSKKKAKKATKAEKKAKRMSKKSRDWGWDSDNDDENGDEVRNKETEGVGHEDFNQMSENGSTTSSKGNPDGSSPSSIDNSLSDSLLGKLVLNSIASREECGGEEAKTGQLSESSARGCNLSELFPSLVYERANRSAHITLRTAHGVESREVNFDLLRTCDIEQELVKSGKPVKFVPVSHGHACYHGDGICCVYFDKPLVLRTVFSGQY</sequence>
<evidence type="ECO:0000256" key="11">
    <source>
        <dbReference type="ARBA" id="ARBA00022884"/>
    </source>
</evidence>
<feature type="domain" description="Cyclic nucleotide phosphodiesterase catalytic" evidence="17">
    <location>
        <begin position="216"/>
        <end position="352"/>
    </location>
</feature>
<proteinExistence type="inferred from homology"/>
<dbReference type="PANTHER" id="PTHR10156:SF0">
    <property type="entry name" value="2',3'-CYCLIC-NUCLEOTIDE 3'-PHOSPHODIESTERASE"/>
    <property type="match status" value="1"/>
</dbReference>
<keyword evidence="8" id="KW-0488">Methylation</keyword>
<evidence type="ECO:0000256" key="10">
    <source>
        <dbReference type="ARBA" id="ARBA00022801"/>
    </source>
</evidence>
<organism evidence="18 19">
    <name type="scientific">Elysia chlorotica</name>
    <name type="common">Eastern emerald elysia</name>
    <name type="synonym">Sea slug</name>
    <dbReference type="NCBI Taxonomy" id="188477"/>
    <lineage>
        <taxon>Eukaryota</taxon>
        <taxon>Metazoa</taxon>
        <taxon>Spiralia</taxon>
        <taxon>Lophotrochozoa</taxon>
        <taxon>Mollusca</taxon>
        <taxon>Gastropoda</taxon>
        <taxon>Heterobranchia</taxon>
        <taxon>Euthyneura</taxon>
        <taxon>Panpulmonata</taxon>
        <taxon>Sacoglossa</taxon>
        <taxon>Placobranchoidea</taxon>
        <taxon>Plakobranchidae</taxon>
        <taxon>Elysia</taxon>
    </lineage>
</organism>
<evidence type="ECO:0000256" key="5">
    <source>
        <dbReference type="ARBA" id="ARBA00011781"/>
    </source>
</evidence>
<dbReference type="SUPFAM" id="SSF55144">
    <property type="entry name" value="LigT-like"/>
    <property type="match status" value="2"/>
</dbReference>
<dbReference type="InterPro" id="IPR008431">
    <property type="entry name" value="CNPase"/>
</dbReference>
<dbReference type="GO" id="GO:0004113">
    <property type="term" value="F:2',3'-cyclic-nucleotide 3'-phosphodiesterase activity"/>
    <property type="evidence" value="ECO:0007669"/>
    <property type="project" value="UniProtKB-EC"/>
</dbReference>
<evidence type="ECO:0000256" key="9">
    <source>
        <dbReference type="ARBA" id="ARBA00022553"/>
    </source>
</evidence>
<dbReference type="Pfam" id="PF13671">
    <property type="entry name" value="AAA_33"/>
    <property type="match status" value="1"/>
</dbReference>
<comment type="subunit">
    <text evidence="5">Exists as monomers and homodimers.</text>
</comment>
<dbReference type="GO" id="GO:0003723">
    <property type="term" value="F:RNA binding"/>
    <property type="evidence" value="ECO:0007669"/>
    <property type="project" value="UniProtKB-KW"/>
</dbReference>